<name>A0A3D9D1D3_9FLAO</name>
<dbReference type="Proteomes" id="UP000256326">
    <property type="component" value="Unassembled WGS sequence"/>
</dbReference>
<keyword evidence="1" id="KW-0732">Signal</keyword>
<protein>
    <recommendedName>
        <fullName evidence="2">Secretion system C-terminal sorting domain-containing protein</fullName>
    </recommendedName>
</protein>
<evidence type="ECO:0000259" key="2">
    <source>
        <dbReference type="Pfam" id="PF18962"/>
    </source>
</evidence>
<dbReference type="OrthoDB" id="8901262at2"/>
<organism evidence="3 4">
    <name type="scientific">Epilithonimonas hispanica</name>
    <dbReference type="NCBI Taxonomy" id="358687"/>
    <lineage>
        <taxon>Bacteria</taxon>
        <taxon>Pseudomonadati</taxon>
        <taxon>Bacteroidota</taxon>
        <taxon>Flavobacteriia</taxon>
        <taxon>Flavobacteriales</taxon>
        <taxon>Weeksellaceae</taxon>
        <taxon>Chryseobacterium group</taxon>
        <taxon>Epilithonimonas</taxon>
    </lineage>
</organism>
<accession>A0A3D9D1D3</accession>
<dbReference type="Pfam" id="PF18962">
    <property type="entry name" value="Por_Secre_tail"/>
    <property type="match status" value="1"/>
</dbReference>
<keyword evidence="4" id="KW-1185">Reference proteome</keyword>
<dbReference type="EMBL" id="QNUG01000008">
    <property type="protein sequence ID" value="REC71737.1"/>
    <property type="molecule type" value="Genomic_DNA"/>
</dbReference>
<dbReference type="InterPro" id="IPR026444">
    <property type="entry name" value="Secre_tail"/>
</dbReference>
<proteinExistence type="predicted"/>
<reference evidence="3 4" key="1">
    <citation type="journal article" date="2006" name="Int. J. Syst. Evol. Microbiol.">
        <title>Chryseobacterium hispanicum sp. nov., isolated from the drinking water distribution system of Sevilla, Spain.</title>
        <authorList>
            <person name="Gallego V."/>
            <person name="Garcia M.T."/>
            <person name="Ventosa A."/>
        </authorList>
    </citation>
    <scope>NUCLEOTIDE SEQUENCE [LARGE SCALE GENOMIC DNA]</scope>
    <source>
        <strain evidence="3 4">KCTC 22104</strain>
    </source>
</reference>
<dbReference type="RefSeq" id="WP_116033572.1">
    <property type="nucleotide sequence ID" value="NZ_JBHLVV010000094.1"/>
</dbReference>
<gene>
    <name evidence="3" type="ORF">DRF58_05165</name>
</gene>
<sequence>MKKIYLLLILIFLTNNKLQSQDKNLFIKDFDITQISENQLNVNLKVYSPDLADYNEFIIDYSGNTITLKVCYDMYFIPAISNLENDFQINLPSPISNYTLKVEIYRSTSQGCLYQASLMQDSATLDFTTPFTGTISLSTNDIKNDDKNLILYPNPVKDILHFSEEVSNVRITDLSGKVVKQTSAKGESVDVSKLPKGNYLLSFNSKTGSISTKKFIKK</sequence>
<evidence type="ECO:0000313" key="3">
    <source>
        <dbReference type="EMBL" id="REC71737.1"/>
    </source>
</evidence>
<evidence type="ECO:0000313" key="4">
    <source>
        <dbReference type="Proteomes" id="UP000256326"/>
    </source>
</evidence>
<evidence type="ECO:0000256" key="1">
    <source>
        <dbReference type="ARBA" id="ARBA00022729"/>
    </source>
</evidence>
<dbReference type="NCBIfam" id="TIGR04183">
    <property type="entry name" value="Por_Secre_tail"/>
    <property type="match status" value="1"/>
</dbReference>
<comment type="caution">
    <text evidence="3">The sequence shown here is derived from an EMBL/GenBank/DDBJ whole genome shotgun (WGS) entry which is preliminary data.</text>
</comment>
<dbReference type="AlphaFoldDB" id="A0A3D9D1D3"/>
<feature type="domain" description="Secretion system C-terminal sorting" evidence="2">
    <location>
        <begin position="151"/>
        <end position="216"/>
    </location>
</feature>